<dbReference type="InterPro" id="IPR051356">
    <property type="entry name" value="SOX/SOX-like_TF"/>
</dbReference>
<keyword evidence="2 3" id="KW-0539">Nucleus</keyword>
<organism evidence="6 7">
    <name type="scientific">Jaapia argillacea MUCL 33604</name>
    <dbReference type="NCBI Taxonomy" id="933084"/>
    <lineage>
        <taxon>Eukaryota</taxon>
        <taxon>Fungi</taxon>
        <taxon>Dikarya</taxon>
        <taxon>Basidiomycota</taxon>
        <taxon>Agaricomycotina</taxon>
        <taxon>Agaricomycetes</taxon>
        <taxon>Agaricomycetidae</taxon>
        <taxon>Jaapiales</taxon>
        <taxon>Jaapiaceae</taxon>
        <taxon>Jaapia</taxon>
    </lineage>
</organism>
<evidence type="ECO:0000313" key="6">
    <source>
        <dbReference type="EMBL" id="KDQ54902.1"/>
    </source>
</evidence>
<evidence type="ECO:0000256" key="2">
    <source>
        <dbReference type="ARBA" id="ARBA00023242"/>
    </source>
</evidence>
<keyword evidence="7" id="KW-1185">Reference proteome</keyword>
<dbReference type="InterPro" id="IPR009071">
    <property type="entry name" value="HMG_box_dom"/>
</dbReference>
<feature type="DNA-binding region" description="HMG box" evidence="3">
    <location>
        <begin position="96"/>
        <end position="165"/>
    </location>
</feature>
<dbReference type="PROSITE" id="PS50118">
    <property type="entry name" value="HMG_BOX_2"/>
    <property type="match status" value="1"/>
</dbReference>
<dbReference type="InterPro" id="IPR036910">
    <property type="entry name" value="HMG_box_dom_sf"/>
</dbReference>
<evidence type="ECO:0000256" key="3">
    <source>
        <dbReference type="PROSITE-ProRule" id="PRU00267"/>
    </source>
</evidence>
<feature type="region of interest" description="Disordered" evidence="4">
    <location>
        <begin position="35"/>
        <end position="99"/>
    </location>
</feature>
<feature type="compositionally biased region" description="Basic residues" evidence="4">
    <location>
        <begin position="234"/>
        <end position="247"/>
    </location>
</feature>
<feature type="region of interest" description="Disordered" evidence="4">
    <location>
        <begin position="216"/>
        <end position="270"/>
    </location>
</feature>
<dbReference type="STRING" id="933084.A0A067PUD1"/>
<evidence type="ECO:0000256" key="1">
    <source>
        <dbReference type="ARBA" id="ARBA00023125"/>
    </source>
</evidence>
<evidence type="ECO:0000259" key="5">
    <source>
        <dbReference type="PROSITE" id="PS50118"/>
    </source>
</evidence>
<name>A0A067PUD1_9AGAM</name>
<dbReference type="Pfam" id="PF00505">
    <property type="entry name" value="HMG_box"/>
    <property type="match status" value="1"/>
</dbReference>
<accession>A0A067PUD1</accession>
<gene>
    <name evidence="6" type="ORF">JAAARDRAFT_196285</name>
</gene>
<dbReference type="OrthoDB" id="6247875at2759"/>
<dbReference type="AlphaFoldDB" id="A0A067PUD1"/>
<evidence type="ECO:0000313" key="7">
    <source>
        <dbReference type="Proteomes" id="UP000027265"/>
    </source>
</evidence>
<dbReference type="Gene3D" id="1.10.30.10">
    <property type="entry name" value="High mobility group box domain"/>
    <property type="match status" value="1"/>
</dbReference>
<reference evidence="7" key="1">
    <citation type="journal article" date="2014" name="Proc. Natl. Acad. Sci. U.S.A.">
        <title>Extensive sampling of basidiomycete genomes demonstrates inadequacy of the white-rot/brown-rot paradigm for wood decay fungi.</title>
        <authorList>
            <person name="Riley R."/>
            <person name="Salamov A.A."/>
            <person name="Brown D.W."/>
            <person name="Nagy L.G."/>
            <person name="Floudas D."/>
            <person name="Held B.W."/>
            <person name="Levasseur A."/>
            <person name="Lombard V."/>
            <person name="Morin E."/>
            <person name="Otillar R."/>
            <person name="Lindquist E.A."/>
            <person name="Sun H."/>
            <person name="LaButti K.M."/>
            <person name="Schmutz J."/>
            <person name="Jabbour D."/>
            <person name="Luo H."/>
            <person name="Baker S.E."/>
            <person name="Pisabarro A.G."/>
            <person name="Walton J.D."/>
            <person name="Blanchette R.A."/>
            <person name="Henrissat B."/>
            <person name="Martin F."/>
            <person name="Cullen D."/>
            <person name="Hibbett D.S."/>
            <person name="Grigoriev I.V."/>
        </authorList>
    </citation>
    <scope>NUCLEOTIDE SEQUENCE [LARGE SCALE GENOMIC DNA]</scope>
    <source>
        <strain evidence="7">MUCL 33604</strain>
    </source>
</reference>
<dbReference type="Proteomes" id="UP000027265">
    <property type="component" value="Unassembled WGS sequence"/>
</dbReference>
<dbReference type="PANTHER" id="PTHR45789">
    <property type="entry name" value="FI18025P1"/>
    <property type="match status" value="1"/>
</dbReference>
<proteinExistence type="predicted"/>
<dbReference type="HOGENOM" id="CLU_611225_0_0_1"/>
<dbReference type="PANTHER" id="PTHR45789:SF2">
    <property type="entry name" value="FI18025P1"/>
    <property type="match status" value="1"/>
</dbReference>
<dbReference type="SMART" id="SM00398">
    <property type="entry name" value="HMG"/>
    <property type="match status" value="1"/>
</dbReference>
<dbReference type="GO" id="GO:0005634">
    <property type="term" value="C:nucleus"/>
    <property type="evidence" value="ECO:0007669"/>
    <property type="project" value="UniProtKB-UniRule"/>
</dbReference>
<dbReference type="GO" id="GO:0000981">
    <property type="term" value="F:DNA-binding transcription factor activity, RNA polymerase II-specific"/>
    <property type="evidence" value="ECO:0007669"/>
    <property type="project" value="TreeGrafter"/>
</dbReference>
<dbReference type="SUPFAM" id="SSF47095">
    <property type="entry name" value="HMG-box"/>
    <property type="match status" value="1"/>
</dbReference>
<dbReference type="EMBL" id="KL197727">
    <property type="protein sequence ID" value="KDQ54902.1"/>
    <property type="molecule type" value="Genomic_DNA"/>
</dbReference>
<feature type="compositionally biased region" description="Low complexity" evidence="4">
    <location>
        <begin position="35"/>
        <end position="79"/>
    </location>
</feature>
<feature type="domain" description="HMG box" evidence="5">
    <location>
        <begin position="96"/>
        <end position="165"/>
    </location>
</feature>
<dbReference type="CDD" id="cd01389">
    <property type="entry name" value="HMG-box_ROX1-like"/>
    <property type="match status" value="1"/>
</dbReference>
<dbReference type="GO" id="GO:0000978">
    <property type="term" value="F:RNA polymerase II cis-regulatory region sequence-specific DNA binding"/>
    <property type="evidence" value="ECO:0007669"/>
    <property type="project" value="TreeGrafter"/>
</dbReference>
<protein>
    <recommendedName>
        <fullName evidence="5">HMG box domain-containing protein</fullName>
    </recommendedName>
</protein>
<sequence>MPVLSTLRRSRRLSKQEPAEGWAYEWEDANLLYPSDFDQPSTSSTSSPASPSDTYVPALSPSAQSSTSSSPSSSPLSPAYVARGSSHSRKRKEGHIPRPPNAFMIFRSWFWQKQKVTSTVERDHRHISRIAGICWNNMPLDEREPFKKMADEAKAAHCRKYPSYKYSPVYSRARPQKRKVKRDGLDDERRCQKLASLLMSGVEGPRLEEVVRDMDETVKTEEDDIDFSTPSSSRRPRSHRPRPKKQQRPFVKLEEHRTPELSFPESSSDLNDGFVPTEAIPLLDLSAPPVAECKDEIKEEGLIDGIPQLQVDYGLVYDVAGPSWYTMPPESATFHYELEVPSSAPTPFDSQGVVDTNGRYDFDHFAAFIQDPFSDAAAAPLSSSPSSSSSSPSPSVDYLLDLWFETEAGL</sequence>
<keyword evidence="1 3" id="KW-0238">DNA-binding</keyword>
<dbReference type="InParanoid" id="A0A067PUD1"/>
<evidence type="ECO:0000256" key="4">
    <source>
        <dbReference type="SAM" id="MobiDB-lite"/>
    </source>
</evidence>